<organism evidence="1 2">
    <name type="scientific">Meloidogyne enterolobii</name>
    <name type="common">Root-knot nematode worm</name>
    <name type="synonym">Meloidogyne mayaguensis</name>
    <dbReference type="NCBI Taxonomy" id="390850"/>
    <lineage>
        <taxon>Eukaryota</taxon>
        <taxon>Metazoa</taxon>
        <taxon>Ecdysozoa</taxon>
        <taxon>Nematoda</taxon>
        <taxon>Chromadorea</taxon>
        <taxon>Rhabditida</taxon>
        <taxon>Tylenchina</taxon>
        <taxon>Tylenchomorpha</taxon>
        <taxon>Tylenchoidea</taxon>
        <taxon>Meloidogynidae</taxon>
        <taxon>Meloidogyninae</taxon>
        <taxon>Meloidogyne</taxon>
    </lineage>
</organism>
<gene>
    <name evidence="1" type="ORF">MENTE1834_LOCUS43830</name>
</gene>
<reference evidence="1" key="1">
    <citation type="submission" date="2023-11" db="EMBL/GenBank/DDBJ databases">
        <authorList>
            <person name="Poullet M."/>
        </authorList>
    </citation>
    <scope>NUCLEOTIDE SEQUENCE</scope>
    <source>
        <strain evidence="1">E1834</strain>
    </source>
</reference>
<comment type="caution">
    <text evidence="1">The sequence shown here is derived from an EMBL/GenBank/DDBJ whole genome shotgun (WGS) entry which is preliminary data.</text>
</comment>
<dbReference type="Proteomes" id="UP001497535">
    <property type="component" value="Unassembled WGS sequence"/>
</dbReference>
<accession>A0ACB1AVA5</accession>
<sequence length="40" mass="5002">MEWLVLEDKITEKLDQEILKGREKVEKWREQQKKLQEKDC</sequence>
<proteinExistence type="predicted"/>
<keyword evidence="2" id="KW-1185">Reference proteome</keyword>
<name>A0ACB1AVA5_MELEN</name>
<evidence type="ECO:0000313" key="1">
    <source>
        <dbReference type="EMBL" id="CAK5107961.1"/>
    </source>
</evidence>
<evidence type="ECO:0000313" key="2">
    <source>
        <dbReference type="Proteomes" id="UP001497535"/>
    </source>
</evidence>
<dbReference type="EMBL" id="CAVMJV010000127">
    <property type="protein sequence ID" value="CAK5107961.1"/>
    <property type="molecule type" value="Genomic_DNA"/>
</dbReference>
<protein>
    <submittedName>
        <fullName evidence="1">Uncharacterized protein</fullName>
    </submittedName>
</protein>